<evidence type="ECO:0000256" key="1">
    <source>
        <dbReference type="SAM" id="MobiDB-lite"/>
    </source>
</evidence>
<evidence type="ECO:0000313" key="3">
    <source>
        <dbReference type="Proteomes" id="UP000182375"/>
    </source>
</evidence>
<feature type="compositionally biased region" description="Low complexity" evidence="1">
    <location>
        <begin position="104"/>
        <end position="118"/>
    </location>
</feature>
<dbReference type="Pfam" id="PF07592">
    <property type="entry name" value="DDE_Tnp_ISAZ013"/>
    <property type="match status" value="1"/>
</dbReference>
<accession>A0A1H4ZCL5</accession>
<feature type="region of interest" description="Disordered" evidence="1">
    <location>
        <begin position="94"/>
        <end position="126"/>
    </location>
</feature>
<gene>
    <name evidence="2" type="ORF">SAMN04490357_4342</name>
</gene>
<dbReference type="AlphaFoldDB" id="A0A1H4ZCL5"/>
<proteinExistence type="predicted"/>
<sequence length="126" mass="13824">MPRRWKASSTPDRDAQFHYLNEQARDHQDGGAPVISVDTKKKELVGPFKNNGREWEPRGKPVRVDTHVFPDRVLGRAVPYGIYDVAANTGWVNVGTDHAPPRSPSSRSAVGGTEPGGPRTRRPAGC</sequence>
<dbReference type="STRING" id="67331.SAMN04490357_4342"/>
<dbReference type="EMBL" id="FNTD01000004">
    <property type="protein sequence ID" value="SED27120.1"/>
    <property type="molecule type" value="Genomic_DNA"/>
</dbReference>
<dbReference type="InterPro" id="IPR011518">
    <property type="entry name" value="Transposase_36"/>
</dbReference>
<dbReference type="Proteomes" id="UP000182375">
    <property type="component" value="Unassembled WGS sequence"/>
</dbReference>
<protein>
    <submittedName>
        <fullName evidence="2">Rhodopirellula transposase DDE domain-containing protein</fullName>
    </submittedName>
</protein>
<reference evidence="2 3" key="1">
    <citation type="submission" date="2016-10" db="EMBL/GenBank/DDBJ databases">
        <authorList>
            <person name="de Groot N.N."/>
        </authorList>
    </citation>
    <scope>NUCLEOTIDE SEQUENCE [LARGE SCALE GENOMIC DNA]</scope>
    <source>
        <strain evidence="2 3">DSM 40306</strain>
    </source>
</reference>
<organism evidence="2 3">
    <name type="scientific">Streptomyces misionensis</name>
    <dbReference type="NCBI Taxonomy" id="67331"/>
    <lineage>
        <taxon>Bacteria</taxon>
        <taxon>Bacillati</taxon>
        <taxon>Actinomycetota</taxon>
        <taxon>Actinomycetes</taxon>
        <taxon>Kitasatosporales</taxon>
        <taxon>Streptomycetaceae</taxon>
        <taxon>Streptomyces</taxon>
    </lineage>
</organism>
<name>A0A1H4ZCL5_9ACTN</name>
<evidence type="ECO:0000313" key="2">
    <source>
        <dbReference type="EMBL" id="SED27120.1"/>
    </source>
</evidence>